<evidence type="ECO:0000259" key="8">
    <source>
        <dbReference type="Pfam" id="PF22600"/>
    </source>
</evidence>
<organism evidence="9 10">
    <name type="scientific">Gnathostoma spinigerum</name>
    <dbReference type="NCBI Taxonomy" id="75299"/>
    <lineage>
        <taxon>Eukaryota</taxon>
        <taxon>Metazoa</taxon>
        <taxon>Ecdysozoa</taxon>
        <taxon>Nematoda</taxon>
        <taxon>Chromadorea</taxon>
        <taxon>Rhabditida</taxon>
        <taxon>Spirurina</taxon>
        <taxon>Gnathostomatomorpha</taxon>
        <taxon>Gnathostomatoidea</taxon>
        <taxon>Gnathostomatidae</taxon>
        <taxon>Gnathostoma</taxon>
    </lineage>
</organism>
<protein>
    <recommendedName>
        <fullName evidence="11">PAP-associated domain-containing protein</fullName>
    </recommendedName>
</protein>
<proteinExistence type="predicted"/>
<dbReference type="Pfam" id="PF03828">
    <property type="entry name" value="PAP_assoc"/>
    <property type="match status" value="1"/>
</dbReference>
<dbReference type="Gene3D" id="1.10.1410.10">
    <property type="match status" value="1"/>
</dbReference>
<dbReference type="Gene3D" id="3.30.460.10">
    <property type="entry name" value="Beta Polymerase, domain 2"/>
    <property type="match status" value="1"/>
</dbReference>
<evidence type="ECO:0000256" key="2">
    <source>
        <dbReference type="ARBA" id="ARBA00001946"/>
    </source>
</evidence>
<evidence type="ECO:0008006" key="11">
    <source>
        <dbReference type="Google" id="ProtNLM"/>
    </source>
</evidence>
<name>A0ABD6E9Q1_9BILA</name>
<keyword evidence="4" id="KW-0479">Metal-binding</keyword>
<evidence type="ECO:0000313" key="9">
    <source>
        <dbReference type="EMBL" id="MFH4976032.1"/>
    </source>
</evidence>
<feature type="domain" description="PAP-associated" evidence="7">
    <location>
        <begin position="688"/>
        <end position="739"/>
    </location>
</feature>
<evidence type="ECO:0000256" key="3">
    <source>
        <dbReference type="ARBA" id="ARBA00022679"/>
    </source>
</evidence>
<evidence type="ECO:0000313" key="10">
    <source>
        <dbReference type="Proteomes" id="UP001608902"/>
    </source>
</evidence>
<dbReference type="SUPFAM" id="SSF81631">
    <property type="entry name" value="PAP/OAS1 substrate-binding domain"/>
    <property type="match status" value="1"/>
</dbReference>
<dbReference type="CDD" id="cd05402">
    <property type="entry name" value="NT_PAP_TUTase"/>
    <property type="match status" value="1"/>
</dbReference>
<comment type="cofactor">
    <cofactor evidence="1">
        <name>Mn(2+)</name>
        <dbReference type="ChEBI" id="CHEBI:29035"/>
    </cofactor>
</comment>
<dbReference type="InterPro" id="IPR043519">
    <property type="entry name" value="NT_sf"/>
</dbReference>
<dbReference type="PANTHER" id="PTHR12271:SF117">
    <property type="entry name" value="PAP-ASSOCIATED DOMAIN-CONTAINING PROTEIN"/>
    <property type="match status" value="1"/>
</dbReference>
<dbReference type="EMBL" id="JBGFUD010001265">
    <property type="protein sequence ID" value="MFH4976032.1"/>
    <property type="molecule type" value="Genomic_DNA"/>
</dbReference>
<dbReference type="Proteomes" id="UP001608902">
    <property type="component" value="Unassembled WGS sequence"/>
</dbReference>
<feature type="compositionally biased region" description="Polar residues" evidence="6">
    <location>
        <begin position="7"/>
        <end position="17"/>
    </location>
</feature>
<dbReference type="AlphaFoldDB" id="A0ABD6E9Q1"/>
<dbReference type="GO" id="GO:1990817">
    <property type="term" value="F:poly(A) RNA polymerase activity"/>
    <property type="evidence" value="ECO:0007669"/>
    <property type="project" value="UniProtKB-ARBA"/>
</dbReference>
<dbReference type="GO" id="GO:0046872">
    <property type="term" value="F:metal ion binding"/>
    <property type="evidence" value="ECO:0007669"/>
    <property type="project" value="UniProtKB-KW"/>
</dbReference>
<gene>
    <name evidence="9" type="ORF">AB6A40_002741</name>
</gene>
<evidence type="ECO:0000256" key="1">
    <source>
        <dbReference type="ARBA" id="ARBA00001936"/>
    </source>
</evidence>
<evidence type="ECO:0000259" key="7">
    <source>
        <dbReference type="Pfam" id="PF03828"/>
    </source>
</evidence>
<dbReference type="InterPro" id="IPR002058">
    <property type="entry name" value="PAP_assoc"/>
</dbReference>
<feature type="domain" description="Poly(A) RNA polymerase mitochondrial-like central palm" evidence="8">
    <location>
        <begin position="447"/>
        <end position="591"/>
    </location>
</feature>
<feature type="region of interest" description="Disordered" evidence="6">
    <location>
        <begin position="1"/>
        <end position="55"/>
    </location>
</feature>
<keyword evidence="3" id="KW-0808">Transferase</keyword>
<sequence>MAEGETSIESSSDQCSGSVKGAVEEKAGRNGVDSNSESENEETVSSQQHPRLDQAESFTFTRQSADGTSETIEGTFFNECSYRSFLLQWCSVTSFKIQNVCKEMILSREEQRRLAIPSSHSTLHYSHLTICGLPPIEFFGVGFGLTATLALWASSRELVARLYHASLVTPSQYVRIGQQNTGGVRLSRSQKKINRFEWNIVKRNVSRMFNLMKLDCVPDSLITLTHSDTLDIRIVSKLRKALTSGRAELQRTEGPQNARIRRKRKTADTLEAAYLDCKKNRLIKVVGVNEKLVPKDELSPTKESGHLLESCDSVDAGCDVSAVGGSKMIQNGEVIKNNNALNSSKDSDVIFVREVFPKAASECDNAMAEREEEPVINTNSFDFCLGDSDADIEVVEERPSSPGEKALQEKYSEMNKMIGVSAIYSTRKVFAEIKELRNRYPKEFEAFDKHIWSHFALNGQDDRTFTWKMQARQKLLKIIREVYPHANVMAVGSTVNACGAYNSDMDLCLCLPDPNQGYNTSRKYAVNVLRRIADRFRRRSSMNIIRVCNFIDAKVPILKLMLQKPYDELEVDMNCNNVAGIYNSFLVHNYARIDDRFPALCLVVKHWAIKAGINDAMHGTFNSYSIILMVLHFLQCAVQPAVLPNLQKIFPEKFSDRCSISNLELFLPLPGPLPKLWTLSARELNDNSIGELLIAFFDYYARFDFVHRAISVCRGTTFDRRHLPRNSDRYKIFVEEPFDGLNTARCVTSAENSEKIKDSFIAARMSFLRPEAGPPRLSMINVE</sequence>
<comment type="caution">
    <text evidence="9">The sequence shown here is derived from an EMBL/GenBank/DDBJ whole genome shotgun (WGS) entry which is preliminary data.</text>
</comment>
<keyword evidence="5" id="KW-0460">Magnesium</keyword>
<evidence type="ECO:0000256" key="4">
    <source>
        <dbReference type="ARBA" id="ARBA00022723"/>
    </source>
</evidence>
<dbReference type="InterPro" id="IPR054708">
    <property type="entry name" value="MTPAP-like_central"/>
</dbReference>
<evidence type="ECO:0000256" key="5">
    <source>
        <dbReference type="ARBA" id="ARBA00022842"/>
    </source>
</evidence>
<dbReference type="PANTHER" id="PTHR12271">
    <property type="entry name" value="POLY A POLYMERASE CID PAP -RELATED"/>
    <property type="match status" value="1"/>
</dbReference>
<evidence type="ECO:0000256" key="6">
    <source>
        <dbReference type="SAM" id="MobiDB-lite"/>
    </source>
</evidence>
<keyword evidence="10" id="KW-1185">Reference proteome</keyword>
<dbReference type="Pfam" id="PF22600">
    <property type="entry name" value="MTPAP-like_central"/>
    <property type="match status" value="1"/>
</dbReference>
<comment type="cofactor">
    <cofactor evidence="2">
        <name>Mg(2+)</name>
        <dbReference type="ChEBI" id="CHEBI:18420"/>
    </cofactor>
</comment>
<dbReference type="SUPFAM" id="SSF81301">
    <property type="entry name" value="Nucleotidyltransferase"/>
    <property type="match status" value="1"/>
</dbReference>
<reference evidence="9 10" key="1">
    <citation type="submission" date="2024-08" db="EMBL/GenBank/DDBJ databases">
        <title>Gnathostoma spinigerum genome.</title>
        <authorList>
            <person name="Gonzalez-Bertolin B."/>
            <person name="Monzon S."/>
            <person name="Zaballos A."/>
            <person name="Jimenez P."/>
            <person name="Dekumyoy P."/>
            <person name="Varona S."/>
            <person name="Cuesta I."/>
            <person name="Sumanam S."/>
            <person name="Adisakwattana P."/>
            <person name="Gasser R.B."/>
            <person name="Hernandez-Gonzalez A."/>
            <person name="Young N.D."/>
            <person name="Perteguer M.J."/>
        </authorList>
    </citation>
    <scope>NUCLEOTIDE SEQUENCE [LARGE SCALE GENOMIC DNA]</scope>
    <source>
        <strain evidence="9">AL3</strain>
        <tissue evidence="9">Liver</tissue>
    </source>
</reference>
<accession>A0ABD6E9Q1</accession>